<dbReference type="AlphaFoldDB" id="A0AAI8MX71"/>
<accession>A0AAI8MX71</accession>
<keyword evidence="3" id="KW-1185">Reference proteome</keyword>
<reference evidence="2 3" key="1">
    <citation type="submission" date="2017-11" db="EMBL/GenBank/DDBJ databases">
        <title>Genome sequence and genome mining of multiple bioactive secondary metabolites from a deep sea-derived Bacillus siamensis SCSIO 05746.</title>
        <authorList>
            <person name="Pan H.-Q."/>
            <person name="Ju J.-H."/>
        </authorList>
    </citation>
    <scope>NUCLEOTIDE SEQUENCE [LARGE SCALE GENOMIC DNA]</scope>
    <source>
        <strain evidence="2 3">SCSIO 05746</strain>
    </source>
</reference>
<name>A0AAI8MX71_9BACI</name>
<dbReference type="KEGG" id="bsia:CWD84_04260"/>
<dbReference type="EMBL" id="CP025001">
    <property type="protein sequence ID" value="AUJ76090.1"/>
    <property type="molecule type" value="Genomic_DNA"/>
</dbReference>
<dbReference type="PROSITE" id="PS51257">
    <property type="entry name" value="PROKAR_LIPOPROTEIN"/>
    <property type="match status" value="1"/>
</dbReference>
<dbReference type="RefSeq" id="WP_060964337.1">
    <property type="nucleotide sequence ID" value="NZ_CP025001.1"/>
</dbReference>
<evidence type="ECO:0000256" key="1">
    <source>
        <dbReference type="SAM" id="Coils"/>
    </source>
</evidence>
<evidence type="ECO:0000313" key="2">
    <source>
        <dbReference type="EMBL" id="AUJ76090.1"/>
    </source>
</evidence>
<feature type="coiled-coil region" evidence="1">
    <location>
        <begin position="125"/>
        <end position="155"/>
    </location>
</feature>
<organism evidence="2 3">
    <name type="scientific">Bacillus siamensis</name>
    <dbReference type="NCBI Taxonomy" id="659243"/>
    <lineage>
        <taxon>Bacteria</taxon>
        <taxon>Bacillati</taxon>
        <taxon>Bacillota</taxon>
        <taxon>Bacilli</taxon>
        <taxon>Bacillales</taxon>
        <taxon>Bacillaceae</taxon>
        <taxon>Bacillus</taxon>
        <taxon>Bacillus amyloliquefaciens group</taxon>
    </lineage>
</organism>
<protein>
    <recommendedName>
        <fullName evidence="4">Sporulation protein</fullName>
    </recommendedName>
</protein>
<dbReference type="Proteomes" id="UP000234366">
    <property type="component" value="Chromosome"/>
</dbReference>
<gene>
    <name evidence="2" type="ORF">CWD84_04260</name>
</gene>
<evidence type="ECO:0000313" key="3">
    <source>
        <dbReference type="Proteomes" id="UP000234366"/>
    </source>
</evidence>
<keyword evidence="1" id="KW-0175">Coiled coil</keyword>
<sequence>MKVFLNYFLIAVFLLTISTITIGCQNVNENNNQNKSMAIRHVNVQNDKTDQAVANKAKDQLLKKDEVTKVRGANSKKDLILAVQVEQFGRFRLKDIEKQSKALLEKKIPGYSIEVSTDQKIYWELDKLEKQLENKKISEQKLQKKLKKIKKMMKEKP</sequence>
<proteinExistence type="predicted"/>
<evidence type="ECO:0008006" key="4">
    <source>
        <dbReference type="Google" id="ProtNLM"/>
    </source>
</evidence>